<dbReference type="InterPro" id="IPR036388">
    <property type="entry name" value="WH-like_DNA-bd_sf"/>
</dbReference>
<dbReference type="InterPro" id="IPR005149">
    <property type="entry name" value="Tscrpt_reg_PadR_N"/>
</dbReference>
<dbReference type="PANTHER" id="PTHR43252:SF7">
    <property type="entry name" value="TRANSCRIPTIONAL REGULATOR YQJI"/>
    <property type="match status" value="1"/>
</dbReference>
<dbReference type="InterPro" id="IPR011991">
    <property type="entry name" value="ArsR-like_HTH"/>
</dbReference>
<dbReference type="RefSeq" id="WP_369044825.1">
    <property type="nucleotide sequence ID" value="NZ_CP163302.1"/>
</dbReference>
<proteinExistence type="predicted"/>
<feature type="domain" description="Transcription regulator PadR N-terminal" evidence="2">
    <location>
        <begin position="15"/>
        <end position="83"/>
    </location>
</feature>
<feature type="compositionally biased region" description="Low complexity" evidence="1">
    <location>
        <begin position="151"/>
        <end position="177"/>
    </location>
</feature>
<dbReference type="PANTHER" id="PTHR43252">
    <property type="entry name" value="TRANSCRIPTIONAL REGULATOR YQJI"/>
    <property type="match status" value="1"/>
</dbReference>
<gene>
    <name evidence="3" type="ORF">AB5L97_11945</name>
</gene>
<protein>
    <submittedName>
        <fullName evidence="3">Helix-turn-helix transcriptional regulator</fullName>
    </submittedName>
</protein>
<evidence type="ECO:0000259" key="2">
    <source>
        <dbReference type="Pfam" id="PF03551"/>
    </source>
</evidence>
<dbReference type="CDD" id="cd00090">
    <property type="entry name" value="HTH_ARSR"/>
    <property type="match status" value="1"/>
</dbReference>
<dbReference type="AlphaFoldDB" id="A0AB39L035"/>
<organism evidence="3">
    <name type="scientific">Sinomonas puerhi</name>
    <dbReference type="NCBI Taxonomy" id="3238584"/>
    <lineage>
        <taxon>Bacteria</taxon>
        <taxon>Bacillati</taxon>
        <taxon>Actinomycetota</taxon>
        <taxon>Actinomycetes</taxon>
        <taxon>Micrococcales</taxon>
        <taxon>Micrococcaceae</taxon>
        <taxon>Sinomonas</taxon>
    </lineage>
</organism>
<dbReference type="InterPro" id="IPR036390">
    <property type="entry name" value="WH_DNA-bd_sf"/>
</dbReference>
<evidence type="ECO:0000313" key="3">
    <source>
        <dbReference type="EMBL" id="XDP43998.1"/>
    </source>
</evidence>
<name>A0AB39L035_9MICC</name>
<dbReference type="EMBL" id="CP163302">
    <property type="protein sequence ID" value="XDP43998.1"/>
    <property type="molecule type" value="Genomic_DNA"/>
</dbReference>
<dbReference type="Gene3D" id="1.10.10.10">
    <property type="entry name" value="Winged helix-like DNA-binding domain superfamily/Winged helix DNA-binding domain"/>
    <property type="match status" value="1"/>
</dbReference>
<evidence type="ECO:0000256" key="1">
    <source>
        <dbReference type="SAM" id="MobiDB-lite"/>
    </source>
</evidence>
<dbReference type="Pfam" id="PF03551">
    <property type="entry name" value="PadR"/>
    <property type="match status" value="1"/>
</dbReference>
<dbReference type="SUPFAM" id="SSF46785">
    <property type="entry name" value="Winged helix' DNA-binding domain"/>
    <property type="match status" value="1"/>
</dbReference>
<dbReference type="KEGG" id="spue:AB5L97_11945"/>
<accession>A0AB39L035</accession>
<reference evidence="3" key="1">
    <citation type="submission" date="2024-07" db="EMBL/GenBank/DDBJ databases">
        <authorList>
            <person name="fu j."/>
        </authorList>
    </citation>
    <scope>NUCLEOTIDE SEQUENCE</scope>
    <source>
        <strain evidence="3">P10A9</strain>
    </source>
</reference>
<sequence length="245" mass="26181">MTPPVFAHGALRLYLLALLEDGPKHGYELIKALGDRFGGTYSPSAGTVYPRLGKLEEEGLVATSQDGRRTVYSITDAGRAEVEDRRGELEDVEQDISASVRRLADTLRDELRSSMRGLRADLAATAETARQAAKQAGRAPSSAGGPQSETAGRPASAPESGPSGEPAASSPSGPTPRGRAESLRDNRGALAEAEMLIRGFRDDMRLELREFAAAHTMTDVTLEALRQSLDATRTAIRTALRGPIR</sequence>
<feature type="compositionally biased region" description="Low complexity" evidence="1">
    <location>
        <begin position="126"/>
        <end position="136"/>
    </location>
</feature>
<feature type="region of interest" description="Disordered" evidence="1">
    <location>
        <begin position="126"/>
        <end position="182"/>
    </location>
</feature>